<evidence type="ECO:0000313" key="3">
    <source>
        <dbReference type="Proteomes" id="UP001168146"/>
    </source>
</evidence>
<feature type="domain" description="2EXR" evidence="1">
    <location>
        <begin position="64"/>
        <end position="129"/>
    </location>
</feature>
<evidence type="ECO:0000259" key="1">
    <source>
        <dbReference type="Pfam" id="PF20150"/>
    </source>
</evidence>
<dbReference type="Pfam" id="PF20150">
    <property type="entry name" value="2EXR"/>
    <property type="match status" value="1"/>
</dbReference>
<evidence type="ECO:0000313" key="2">
    <source>
        <dbReference type="EMBL" id="KAK0317764.1"/>
    </source>
</evidence>
<dbReference type="Proteomes" id="UP001168146">
    <property type="component" value="Unassembled WGS sequence"/>
</dbReference>
<organism evidence="2 3">
    <name type="scientific">Friedmanniomyces endolithicus</name>
    <dbReference type="NCBI Taxonomy" id="329885"/>
    <lineage>
        <taxon>Eukaryota</taxon>
        <taxon>Fungi</taxon>
        <taxon>Dikarya</taxon>
        <taxon>Ascomycota</taxon>
        <taxon>Pezizomycotina</taxon>
        <taxon>Dothideomycetes</taxon>
        <taxon>Dothideomycetidae</taxon>
        <taxon>Mycosphaerellales</taxon>
        <taxon>Teratosphaeriaceae</taxon>
        <taxon>Friedmanniomyces</taxon>
    </lineage>
</organism>
<dbReference type="PANTHER" id="PTHR42085">
    <property type="entry name" value="F-BOX DOMAIN-CONTAINING PROTEIN"/>
    <property type="match status" value="1"/>
</dbReference>
<proteinExistence type="predicted"/>
<comment type="caution">
    <text evidence="2">The sequence shown here is derived from an EMBL/GenBank/DDBJ whole genome shotgun (WGS) entry which is preliminary data.</text>
</comment>
<accession>A0AAN6FKG8</accession>
<sequence>MDKDQILQTYLLSALTRSLQEVAPWATQTAIKKAVQASSEAAIPVLQQEAGRRQKAHVPTLLTLPPELRSRIWELCIGDTTSIRKGPRPEDSVILAKGRRSSDVQRAVQQPPVTRVCRQIRGEALPMFYSGRTFFWRRFDRASGMNPYARGDGPEDACAVVRWVKAIGDQNRGWLSCVVLQYEAVDLMEKRETSREVVEVLGRDGVVISECLQTAEEYWWEIGVGC</sequence>
<dbReference type="AlphaFoldDB" id="A0AAN6FKG8"/>
<dbReference type="EMBL" id="JASUXU010000041">
    <property type="protein sequence ID" value="KAK0317764.1"/>
    <property type="molecule type" value="Genomic_DNA"/>
</dbReference>
<dbReference type="PANTHER" id="PTHR42085:SF1">
    <property type="entry name" value="F-BOX DOMAIN-CONTAINING PROTEIN"/>
    <property type="match status" value="1"/>
</dbReference>
<dbReference type="InterPro" id="IPR045518">
    <property type="entry name" value="2EXR"/>
</dbReference>
<name>A0AAN6FKG8_9PEZI</name>
<protein>
    <recommendedName>
        <fullName evidence="1">2EXR domain-containing protein</fullName>
    </recommendedName>
</protein>
<gene>
    <name evidence="2" type="ORF">LTR82_011281</name>
</gene>
<dbReference type="InterPro" id="IPR038883">
    <property type="entry name" value="AN11006-like"/>
</dbReference>
<reference evidence="2" key="1">
    <citation type="submission" date="2021-12" db="EMBL/GenBank/DDBJ databases">
        <title>Black yeast isolated from Biological Soil Crust.</title>
        <authorList>
            <person name="Kurbessoian T."/>
        </authorList>
    </citation>
    <scope>NUCLEOTIDE SEQUENCE</scope>
    <source>
        <strain evidence="2">CCFEE 5208</strain>
    </source>
</reference>